<comment type="caution">
    <text evidence="1">The sequence shown here is derived from an EMBL/GenBank/DDBJ whole genome shotgun (WGS) entry which is preliminary data.</text>
</comment>
<sequence length="188" mass="21780">MPIKRALRRNNMTKVMVHEDLEKIIFALKRFGQITVTQAMDYFDMEEVVVRANFKYAVKQKYAVASEENDAVILNSINSKKFNKKLDRAMTLLAEIMKNVEIDLNNVFPQVNEPFQLFVSVGEDIYDILYFEKNNDKMLSNIVNRTNSDGKFFVIVENPGQKETITFTNNNKALGYYLVDEEGVKTIE</sequence>
<proteinExistence type="predicted"/>
<dbReference type="Proteomes" id="UP001431199">
    <property type="component" value="Unassembled WGS sequence"/>
</dbReference>
<name>A0ABT2LX02_9FIRM</name>
<evidence type="ECO:0000313" key="1">
    <source>
        <dbReference type="EMBL" id="MCT7397825.1"/>
    </source>
</evidence>
<evidence type="ECO:0000313" key="2">
    <source>
        <dbReference type="Proteomes" id="UP001431199"/>
    </source>
</evidence>
<dbReference type="Pfam" id="PF18954">
    <property type="entry name" value="DUF5697"/>
    <property type="match status" value="1"/>
</dbReference>
<keyword evidence="2" id="KW-1185">Reference proteome</keyword>
<dbReference type="InterPro" id="IPR043752">
    <property type="entry name" value="DUF5697"/>
</dbReference>
<reference evidence="1" key="1">
    <citation type="submission" date="2022-09" db="EMBL/GenBank/DDBJ databases">
        <title>Eubacterium sp. LFL-14 isolated from human feces.</title>
        <authorList>
            <person name="Liu F."/>
        </authorList>
    </citation>
    <scope>NUCLEOTIDE SEQUENCE</scope>
    <source>
        <strain evidence="1">LFL-14</strain>
    </source>
</reference>
<protein>
    <submittedName>
        <fullName evidence="1">DUF5697 family protein</fullName>
    </submittedName>
</protein>
<dbReference type="EMBL" id="JAODBU010000002">
    <property type="protein sequence ID" value="MCT7397825.1"/>
    <property type="molecule type" value="Genomic_DNA"/>
</dbReference>
<organism evidence="1 2">
    <name type="scientific">Eubacterium album</name>
    <dbReference type="NCBI Taxonomy" id="2978477"/>
    <lineage>
        <taxon>Bacteria</taxon>
        <taxon>Bacillati</taxon>
        <taxon>Bacillota</taxon>
        <taxon>Clostridia</taxon>
        <taxon>Eubacteriales</taxon>
        <taxon>Eubacteriaceae</taxon>
        <taxon>Eubacterium</taxon>
    </lineage>
</organism>
<accession>A0ABT2LX02</accession>
<dbReference type="RefSeq" id="WP_260978261.1">
    <property type="nucleotide sequence ID" value="NZ_JAODBU010000002.1"/>
</dbReference>
<gene>
    <name evidence="1" type="ORF">N5B56_01820</name>
</gene>